<evidence type="ECO:0000313" key="2">
    <source>
        <dbReference type="EMBL" id="TKS86083.1"/>
    </source>
</evidence>
<feature type="transmembrane region" description="Helical" evidence="1">
    <location>
        <begin position="34"/>
        <end position="55"/>
    </location>
</feature>
<keyword evidence="1" id="KW-0812">Transmembrane</keyword>
<keyword evidence="1" id="KW-0472">Membrane</keyword>
<keyword evidence="3" id="KW-1185">Reference proteome</keyword>
<evidence type="ECO:0000256" key="1">
    <source>
        <dbReference type="SAM" id="Phobius"/>
    </source>
</evidence>
<dbReference type="Proteomes" id="UP000298787">
    <property type="component" value="Chromosome 17"/>
</dbReference>
<protein>
    <submittedName>
        <fullName evidence="2">Uncharacterized protein</fullName>
    </submittedName>
</protein>
<dbReference type="EMBL" id="CM014094">
    <property type="protein sequence ID" value="TKS86083.1"/>
    <property type="molecule type" value="Genomic_DNA"/>
</dbReference>
<keyword evidence="1" id="KW-1133">Transmembrane helix</keyword>
<name>A0A4U5VD62_COLLU</name>
<organism evidence="2 3">
    <name type="scientific">Collichthys lucidus</name>
    <name type="common">Big head croaker</name>
    <name type="synonym">Sciaena lucida</name>
    <dbReference type="NCBI Taxonomy" id="240159"/>
    <lineage>
        <taxon>Eukaryota</taxon>
        <taxon>Metazoa</taxon>
        <taxon>Chordata</taxon>
        <taxon>Craniata</taxon>
        <taxon>Vertebrata</taxon>
        <taxon>Euteleostomi</taxon>
        <taxon>Actinopterygii</taxon>
        <taxon>Neopterygii</taxon>
        <taxon>Teleostei</taxon>
        <taxon>Neoteleostei</taxon>
        <taxon>Acanthomorphata</taxon>
        <taxon>Eupercaria</taxon>
        <taxon>Sciaenidae</taxon>
        <taxon>Collichthys</taxon>
    </lineage>
</organism>
<reference evidence="2 3" key="1">
    <citation type="submission" date="2019-01" db="EMBL/GenBank/DDBJ databases">
        <title>Genome Assembly of Collichthys lucidus.</title>
        <authorList>
            <person name="Cai M."/>
            <person name="Xiao S."/>
        </authorList>
    </citation>
    <scope>NUCLEOTIDE SEQUENCE [LARGE SCALE GENOMIC DNA]</scope>
    <source>
        <strain evidence="2">JT15FE1705JMU</strain>
        <tissue evidence="2">Muscle</tissue>
    </source>
</reference>
<dbReference type="AlphaFoldDB" id="A0A4U5VD62"/>
<proteinExistence type="predicted"/>
<accession>A0A4U5VD62</accession>
<sequence length="165" mass="18244">MKASPRCVCPKKTQHVCVCCMFLVCVRVCSRPSVCVITLIALLTAAVIPAGFFFFCQVDIQALAINKSSLSDLCLFGSACFQGGHGEKKKETRTGTWEMVLESGLVSTVWQGVRRGCIIRERRSPQKHQNSLTLMHRGRMTRCPVVTLKIKSFTCSAPGSFQLKL</sequence>
<gene>
    <name evidence="2" type="ORF">D9C73_019259</name>
</gene>
<evidence type="ECO:0000313" key="3">
    <source>
        <dbReference type="Proteomes" id="UP000298787"/>
    </source>
</evidence>